<name>A0A0F9TPN6_9ZZZZ</name>
<dbReference type="AlphaFoldDB" id="A0A0F9TPN6"/>
<organism evidence="1">
    <name type="scientific">marine sediment metagenome</name>
    <dbReference type="NCBI Taxonomy" id="412755"/>
    <lineage>
        <taxon>unclassified sequences</taxon>
        <taxon>metagenomes</taxon>
        <taxon>ecological metagenomes</taxon>
    </lineage>
</organism>
<proteinExistence type="predicted"/>
<gene>
    <name evidence="1" type="ORF">LCGC14_0302960</name>
</gene>
<sequence>MSLIDDIKPADFDTKFFPACKDLVPNTIYIANVTSIQKVDGVGQYLEGKKVVELKFDILSTPDENFDKTIEYKKQWKLTSVFMNKLKEMKGADLEKTPYQISLLNYQDEYKKDEYELRLYYNKKTDQQIGENIKANIKTSIEL</sequence>
<accession>A0A0F9TPN6</accession>
<evidence type="ECO:0000313" key="1">
    <source>
        <dbReference type="EMBL" id="KKN83030.1"/>
    </source>
</evidence>
<comment type="caution">
    <text evidence="1">The sequence shown here is derived from an EMBL/GenBank/DDBJ whole genome shotgun (WGS) entry which is preliminary data.</text>
</comment>
<dbReference type="EMBL" id="LAZR01000191">
    <property type="protein sequence ID" value="KKN83030.1"/>
    <property type="molecule type" value="Genomic_DNA"/>
</dbReference>
<reference evidence="1" key="1">
    <citation type="journal article" date="2015" name="Nature">
        <title>Complex archaea that bridge the gap between prokaryotes and eukaryotes.</title>
        <authorList>
            <person name="Spang A."/>
            <person name="Saw J.H."/>
            <person name="Jorgensen S.L."/>
            <person name="Zaremba-Niedzwiedzka K."/>
            <person name="Martijn J."/>
            <person name="Lind A.E."/>
            <person name="van Eijk R."/>
            <person name="Schleper C."/>
            <person name="Guy L."/>
            <person name="Ettema T.J."/>
        </authorList>
    </citation>
    <scope>NUCLEOTIDE SEQUENCE</scope>
</reference>
<protein>
    <submittedName>
        <fullName evidence="1">Uncharacterized protein</fullName>
    </submittedName>
</protein>